<gene>
    <name evidence="2" type="ORF">CJ255_16245</name>
</gene>
<dbReference type="InterPro" id="IPR016181">
    <property type="entry name" value="Acyl_CoA_acyltransferase"/>
</dbReference>
<dbReference type="Pfam" id="PF00583">
    <property type="entry name" value="Acetyltransf_1"/>
    <property type="match status" value="1"/>
</dbReference>
<dbReference type="PROSITE" id="PS51186">
    <property type="entry name" value="GNAT"/>
    <property type="match status" value="1"/>
</dbReference>
<dbReference type="Proteomes" id="UP000220527">
    <property type="component" value="Unassembled WGS sequence"/>
</dbReference>
<sequence length="332" mass="37130">MALTPYPSPTLWERGEGTTAMVVVFKDAALPPDYAALTYPGYRELLEMESPPCGPIFGVGYSLFGQPIGLALAAGNVQSAEQQAPAQLLSLLVLEEFRNHGIGSTLLTRLQAELRQAGYDTVTCIYPLHKPSTPTLERLLARQGWQAPQPRLLICRIQGQAVERMLLAPWMHPPPLPTAFTIFPWHNATATELEHLEATLATEPPFDPTLSPFFKPKSYETCNSLGLRYHGNIIGWMLTRRLAPGLICYERLFVMPPFQRTGRAIALLAEAIRRHYDREGDLPLPNRGGVWLTQATNLPMARFIRRRMAPYLTSLTETMEAVCQLLPVRSEE</sequence>
<dbReference type="AlphaFoldDB" id="A0A2A6RFY9"/>
<proteinExistence type="predicted"/>
<name>A0A2A6RFY9_9CHLR</name>
<dbReference type="CDD" id="cd04301">
    <property type="entry name" value="NAT_SF"/>
    <property type="match status" value="1"/>
</dbReference>
<dbReference type="Gene3D" id="3.40.630.30">
    <property type="match status" value="2"/>
</dbReference>
<accession>A0A2A6RFY9</accession>
<dbReference type="GO" id="GO:0016747">
    <property type="term" value="F:acyltransferase activity, transferring groups other than amino-acyl groups"/>
    <property type="evidence" value="ECO:0007669"/>
    <property type="project" value="InterPro"/>
</dbReference>
<keyword evidence="3" id="KW-1185">Reference proteome</keyword>
<feature type="domain" description="N-acetyltransferase" evidence="1">
    <location>
        <begin position="9"/>
        <end position="169"/>
    </location>
</feature>
<dbReference type="OrthoDB" id="2609247at2"/>
<evidence type="ECO:0000313" key="2">
    <source>
        <dbReference type="EMBL" id="PDW01987.1"/>
    </source>
</evidence>
<comment type="caution">
    <text evidence="2">The sequence shown here is derived from an EMBL/GenBank/DDBJ whole genome shotgun (WGS) entry which is preliminary data.</text>
</comment>
<evidence type="ECO:0000259" key="1">
    <source>
        <dbReference type="PROSITE" id="PS51186"/>
    </source>
</evidence>
<protein>
    <recommendedName>
        <fullName evidence="1">N-acetyltransferase domain-containing protein</fullName>
    </recommendedName>
</protein>
<dbReference type="SUPFAM" id="SSF55729">
    <property type="entry name" value="Acyl-CoA N-acyltransferases (Nat)"/>
    <property type="match status" value="2"/>
</dbReference>
<dbReference type="InterPro" id="IPR000182">
    <property type="entry name" value="GNAT_dom"/>
</dbReference>
<dbReference type="EMBL" id="NQWI01000094">
    <property type="protein sequence ID" value="PDW01987.1"/>
    <property type="molecule type" value="Genomic_DNA"/>
</dbReference>
<evidence type="ECO:0000313" key="3">
    <source>
        <dbReference type="Proteomes" id="UP000220527"/>
    </source>
</evidence>
<organism evidence="2 3">
    <name type="scientific">Candidatus Viridilinea mediisalina</name>
    <dbReference type="NCBI Taxonomy" id="2024553"/>
    <lineage>
        <taxon>Bacteria</taxon>
        <taxon>Bacillati</taxon>
        <taxon>Chloroflexota</taxon>
        <taxon>Chloroflexia</taxon>
        <taxon>Chloroflexales</taxon>
        <taxon>Chloroflexineae</taxon>
        <taxon>Oscillochloridaceae</taxon>
        <taxon>Candidatus Viridilinea</taxon>
    </lineage>
</organism>
<reference evidence="3" key="1">
    <citation type="submission" date="2017-08" db="EMBL/GenBank/DDBJ databases">
        <authorList>
            <person name="Grouzdev D.S."/>
            <person name="Gaisin V.A."/>
            <person name="Rysina M.S."/>
            <person name="Gorlenko V.M."/>
        </authorList>
    </citation>
    <scope>NUCLEOTIDE SEQUENCE [LARGE SCALE GENOMIC DNA]</scope>
    <source>
        <strain evidence="3">Kir15-3F</strain>
    </source>
</reference>